<dbReference type="PANTHER" id="PTHR48104">
    <property type="entry name" value="METACASPASE-4"/>
    <property type="match status" value="1"/>
</dbReference>
<protein>
    <recommendedName>
        <fullName evidence="3">Peptidase C14 caspase domain-containing protein</fullName>
    </recommendedName>
</protein>
<proteinExistence type="inferred from homology"/>
<feature type="domain" description="Peptidase C14 caspase" evidence="3">
    <location>
        <begin position="24"/>
        <end position="341"/>
    </location>
</feature>
<accession>S8EZG2</accession>
<dbReference type="AlphaFoldDB" id="S8EZG2"/>
<dbReference type="Gene3D" id="3.40.50.1460">
    <property type="match status" value="1"/>
</dbReference>
<dbReference type="EMBL" id="KE504218">
    <property type="protein sequence ID" value="EPS94970.1"/>
    <property type="molecule type" value="Genomic_DNA"/>
</dbReference>
<dbReference type="Proteomes" id="UP000015241">
    <property type="component" value="Unassembled WGS sequence"/>
</dbReference>
<keyword evidence="5" id="KW-1185">Reference proteome</keyword>
<sequence length="762" mass="84879">MTAGIKTQTSGLGGIPLQPRPKIFALVIAINVYKSSSIPRLSGCVNDGEDLYNYLTKGVLAVPAQNVLALFNESATRDNILSAFTNHLIHNERIVQGDLIIIFYAGHGDSIESPGWNDDGRKVETICPWDVTAFEQIDLPPDVRGARSSQATIPKYGIPDRTINALMRQLAKKKGDNIIAIFDCCHSGGLAREFEPMVSRSLSSHREVPARLPLPLDLDRELFQGVFDMPATEARSLEYILPPGFAYSGTKSHVLLAACQPREKAREAKFEGVLRGRFTYHLLRYLRSVAATDHHPTTYATLVEEVSKILALGTTYADPASRGGQSDASDTFSQRPHCEGHHKHRILFTTEEEIRVDTFPLAYKPLQPERPHDGEALYVMAGSIQGVTTDTQFVYRYQFPGSIGLVNIALVPSAVDANRSQLERRGGIGWDLAPEDVLEKASLPENATVSVTTWDSMPMKIWCARGVPSAVPLEGARFARVAYHGDADASCSRYQQPGSYDIKYIFEKHDPLSVHFKGATPKLRLRTPITEDDAILNAIAKFNFHLYRYNVSSEMRQDLPFDVRLHPLQRRDKGGLHQILDFVDGQSDLLENAQRYRLHTDRRSTYSVYKDFEVKEAIITNLSPYYGLTVVNRSKFDLFVYVFYFDPADYSIAASNLSSFSNWYHPQSRVQAPLAQDSELAIGYGTDVQETLKFSLAPNIEAETGFVKVFVSNVYVDMSSIAQGSPLHGGQGDRGVEKVPMQVLPGWNSALYALTVERPPRD</sequence>
<feature type="compositionally biased region" description="Polar residues" evidence="2">
    <location>
        <begin position="323"/>
        <end position="334"/>
    </location>
</feature>
<dbReference type="Pfam" id="PF00656">
    <property type="entry name" value="Peptidase_C14"/>
    <property type="match status" value="1"/>
</dbReference>
<evidence type="ECO:0000256" key="2">
    <source>
        <dbReference type="SAM" id="MobiDB-lite"/>
    </source>
</evidence>
<gene>
    <name evidence="4" type="ORF">FOMPIDRAFT_82713</name>
</gene>
<organism evidence="4 5">
    <name type="scientific">Fomitopsis schrenkii</name>
    <name type="common">Brown rot fungus</name>
    <dbReference type="NCBI Taxonomy" id="2126942"/>
    <lineage>
        <taxon>Eukaryota</taxon>
        <taxon>Fungi</taxon>
        <taxon>Dikarya</taxon>
        <taxon>Basidiomycota</taxon>
        <taxon>Agaricomycotina</taxon>
        <taxon>Agaricomycetes</taxon>
        <taxon>Polyporales</taxon>
        <taxon>Fomitopsis</taxon>
    </lineage>
</organism>
<name>S8EZG2_FOMSC</name>
<dbReference type="PANTHER" id="PTHR48104:SF30">
    <property type="entry name" value="METACASPASE-1"/>
    <property type="match status" value="1"/>
</dbReference>
<evidence type="ECO:0000259" key="3">
    <source>
        <dbReference type="Pfam" id="PF00656"/>
    </source>
</evidence>
<comment type="similarity">
    <text evidence="1">Belongs to the peptidase C14B family.</text>
</comment>
<dbReference type="eggNOG" id="ENOG502RSFD">
    <property type="taxonomic scope" value="Eukaryota"/>
</dbReference>
<dbReference type="OrthoDB" id="3223806at2759"/>
<dbReference type="GO" id="GO:0006508">
    <property type="term" value="P:proteolysis"/>
    <property type="evidence" value="ECO:0007669"/>
    <property type="project" value="InterPro"/>
</dbReference>
<dbReference type="GO" id="GO:0004197">
    <property type="term" value="F:cysteine-type endopeptidase activity"/>
    <property type="evidence" value="ECO:0007669"/>
    <property type="project" value="InterPro"/>
</dbReference>
<evidence type="ECO:0000313" key="5">
    <source>
        <dbReference type="Proteomes" id="UP000015241"/>
    </source>
</evidence>
<evidence type="ECO:0000313" key="4">
    <source>
        <dbReference type="EMBL" id="EPS94970.1"/>
    </source>
</evidence>
<reference evidence="4 5" key="1">
    <citation type="journal article" date="2012" name="Science">
        <title>The Paleozoic origin of enzymatic lignin decomposition reconstructed from 31 fungal genomes.</title>
        <authorList>
            <person name="Floudas D."/>
            <person name="Binder M."/>
            <person name="Riley R."/>
            <person name="Barry K."/>
            <person name="Blanchette R.A."/>
            <person name="Henrissat B."/>
            <person name="Martinez A.T."/>
            <person name="Otillar R."/>
            <person name="Spatafora J.W."/>
            <person name="Yadav J.S."/>
            <person name="Aerts A."/>
            <person name="Benoit I."/>
            <person name="Boyd A."/>
            <person name="Carlson A."/>
            <person name="Copeland A."/>
            <person name="Coutinho P.M."/>
            <person name="de Vries R.P."/>
            <person name="Ferreira P."/>
            <person name="Findley K."/>
            <person name="Foster B."/>
            <person name="Gaskell J."/>
            <person name="Glotzer D."/>
            <person name="Gorecki P."/>
            <person name="Heitman J."/>
            <person name="Hesse C."/>
            <person name="Hori C."/>
            <person name="Igarashi K."/>
            <person name="Jurgens J.A."/>
            <person name="Kallen N."/>
            <person name="Kersten P."/>
            <person name="Kohler A."/>
            <person name="Kuees U."/>
            <person name="Kumar T.K.A."/>
            <person name="Kuo A."/>
            <person name="LaButti K."/>
            <person name="Larrondo L.F."/>
            <person name="Lindquist E."/>
            <person name="Ling A."/>
            <person name="Lombard V."/>
            <person name="Lucas S."/>
            <person name="Lundell T."/>
            <person name="Martin R."/>
            <person name="McLaughlin D.J."/>
            <person name="Morgenstern I."/>
            <person name="Morin E."/>
            <person name="Murat C."/>
            <person name="Nagy L.G."/>
            <person name="Nolan M."/>
            <person name="Ohm R.A."/>
            <person name="Patyshakuliyeva A."/>
            <person name="Rokas A."/>
            <person name="Ruiz-Duenas F.J."/>
            <person name="Sabat G."/>
            <person name="Salamov A."/>
            <person name="Samejima M."/>
            <person name="Schmutz J."/>
            <person name="Slot J.C."/>
            <person name="St John F."/>
            <person name="Stenlid J."/>
            <person name="Sun H."/>
            <person name="Sun S."/>
            <person name="Syed K."/>
            <person name="Tsang A."/>
            <person name="Wiebenga A."/>
            <person name="Young D."/>
            <person name="Pisabarro A."/>
            <person name="Eastwood D.C."/>
            <person name="Martin F."/>
            <person name="Cullen D."/>
            <person name="Grigoriev I.V."/>
            <person name="Hibbett D.S."/>
        </authorList>
    </citation>
    <scope>NUCLEOTIDE SEQUENCE</scope>
    <source>
        <strain evidence="5">FP-58527</strain>
    </source>
</reference>
<dbReference type="HOGENOM" id="CLU_011935_0_0_1"/>
<dbReference type="InterPro" id="IPR011600">
    <property type="entry name" value="Pept_C14_caspase"/>
</dbReference>
<feature type="region of interest" description="Disordered" evidence="2">
    <location>
        <begin position="318"/>
        <end position="338"/>
    </location>
</feature>
<dbReference type="GO" id="GO:0005737">
    <property type="term" value="C:cytoplasm"/>
    <property type="evidence" value="ECO:0007669"/>
    <property type="project" value="TreeGrafter"/>
</dbReference>
<dbReference type="InParanoid" id="S8EZG2"/>
<evidence type="ECO:0000256" key="1">
    <source>
        <dbReference type="ARBA" id="ARBA00009005"/>
    </source>
</evidence>
<dbReference type="InterPro" id="IPR050452">
    <property type="entry name" value="Metacaspase"/>
</dbReference>